<dbReference type="STRING" id="86416.Clopa_0960"/>
<dbReference type="eggNOG" id="COG3177">
    <property type="taxonomic scope" value="Bacteria"/>
</dbReference>
<dbReference type="OrthoDB" id="9813719at2"/>
<dbReference type="PANTHER" id="PTHR13504">
    <property type="entry name" value="FIDO DOMAIN-CONTAINING PROTEIN DDB_G0283145"/>
    <property type="match status" value="1"/>
</dbReference>
<dbReference type="InterPro" id="IPR003812">
    <property type="entry name" value="Fido"/>
</dbReference>
<feature type="binding site" evidence="2">
    <location>
        <begin position="208"/>
        <end position="209"/>
    </location>
    <ligand>
        <name>ATP</name>
        <dbReference type="ChEBI" id="CHEBI:30616"/>
    </ligand>
</feature>
<keyword evidence="2" id="KW-0547">Nucleotide-binding</keyword>
<protein>
    <recommendedName>
        <fullName evidence="3">Fido domain-containing protein</fullName>
    </recommendedName>
</protein>
<evidence type="ECO:0000256" key="2">
    <source>
        <dbReference type="PIRSR" id="PIRSR640198-2"/>
    </source>
</evidence>
<dbReference type="InterPro" id="IPR040198">
    <property type="entry name" value="Fido_containing"/>
</dbReference>
<feature type="active site" evidence="1">
    <location>
        <position position="172"/>
    </location>
</feature>
<dbReference type="GO" id="GO:0005524">
    <property type="term" value="F:ATP binding"/>
    <property type="evidence" value="ECO:0007669"/>
    <property type="project" value="UniProtKB-KW"/>
</dbReference>
<dbReference type="EMBL" id="CP003261">
    <property type="protein sequence ID" value="AGK95975.1"/>
    <property type="molecule type" value="Genomic_DNA"/>
</dbReference>
<evidence type="ECO:0000256" key="1">
    <source>
        <dbReference type="PIRSR" id="PIRSR640198-1"/>
    </source>
</evidence>
<dbReference type="SUPFAM" id="SSF140931">
    <property type="entry name" value="Fic-like"/>
    <property type="match status" value="1"/>
</dbReference>
<keyword evidence="2" id="KW-0067">ATP-binding</keyword>
<accession>R4K8K5</accession>
<dbReference type="PATRIC" id="fig|86416.3.peg.951"/>
<gene>
    <name evidence="4" type="ORF">Clopa_0960</name>
</gene>
<dbReference type="HOGENOM" id="CLU_040460_3_1_9"/>
<dbReference type="RefSeq" id="WP_015614299.1">
    <property type="nucleotide sequence ID" value="NC_021182.1"/>
</dbReference>
<feature type="binding site" evidence="2">
    <location>
        <begin position="124"/>
        <end position="127"/>
    </location>
    <ligand>
        <name>ATP</name>
        <dbReference type="ChEBI" id="CHEBI:30616"/>
    </ligand>
</feature>
<proteinExistence type="predicted"/>
<feature type="domain" description="Fido" evidence="3">
    <location>
        <begin position="86"/>
        <end position="230"/>
    </location>
</feature>
<dbReference type="Gene3D" id="1.10.3290.10">
    <property type="entry name" value="Fido-like domain"/>
    <property type="match status" value="1"/>
</dbReference>
<dbReference type="InterPro" id="IPR036597">
    <property type="entry name" value="Fido-like_dom_sf"/>
</dbReference>
<feature type="binding site" evidence="2">
    <location>
        <begin position="176"/>
        <end position="183"/>
    </location>
    <ligand>
        <name>ATP</name>
        <dbReference type="ChEBI" id="CHEBI:30616"/>
    </ligand>
</feature>
<dbReference type="PANTHER" id="PTHR13504:SF38">
    <property type="entry name" value="FIDO DOMAIN-CONTAINING PROTEIN"/>
    <property type="match status" value="1"/>
</dbReference>
<organism evidence="4 5">
    <name type="scientific">Clostridium pasteurianum BC1</name>
    <dbReference type="NCBI Taxonomy" id="86416"/>
    <lineage>
        <taxon>Bacteria</taxon>
        <taxon>Bacillati</taxon>
        <taxon>Bacillota</taxon>
        <taxon>Clostridia</taxon>
        <taxon>Eubacteriales</taxon>
        <taxon>Clostridiaceae</taxon>
        <taxon>Clostridium</taxon>
    </lineage>
</organism>
<dbReference type="Pfam" id="PF02661">
    <property type="entry name" value="Fic"/>
    <property type="match status" value="1"/>
</dbReference>
<dbReference type="PROSITE" id="PS51459">
    <property type="entry name" value="FIDO"/>
    <property type="match status" value="1"/>
</dbReference>
<keyword evidence="5" id="KW-1185">Reference proteome</keyword>
<dbReference type="AlphaFoldDB" id="R4K8K5"/>
<name>R4K8K5_CLOPA</name>
<sequence length="252" mass="29700">MLYDEAVKVWRKGRTKDLLNRFFLKFTYSSNKIENNETRLRDVETVFRGEKVTDFTGNKKTIKEIENHKKLCENIIKLSEKNSSKLSIDLIKNFHYVLMKDCFTENLLKKGEKPGEFKKGDYIVGLHDVGVSPLEVEENLKSLIEEINDIQINENNALKVVSYFHCWFETIHPFADGNGRVGRMLLNYLLIGNNLPPIVLFENDREEYYLALEYFNETQEINKMVDFLDSQAYKTWVKDYNLKVKNLKDFLD</sequence>
<dbReference type="KEGG" id="cpas:Clopa_0960"/>
<dbReference type="Proteomes" id="UP000013523">
    <property type="component" value="Chromosome"/>
</dbReference>
<evidence type="ECO:0000313" key="5">
    <source>
        <dbReference type="Proteomes" id="UP000013523"/>
    </source>
</evidence>
<evidence type="ECO:0000313" key="4">
    <source>
        <dbReference type="EMBL" id="AGK95975.1"/>
    </source>
</evidence>
<feature type="binding site" evidence="2">
    <location>
        <position position="216"/>
    </location>
    <ligand>
        <name>ATP</name>
        <dbReference type="ChEBI" id="CHEBI:30616"/>
    </ligand>
</feature>
<reference evidence="4 5" key="1">
    <citation type="submission" date="2012-01" db="EMBL/GenBank/DDBJ databases">
        <title>Complete sequence of chromosome of Clostridium pasteurianum BC1.</title>
        <authorList>
            <consortium name="US DOE Joint Genome Institute"/>
            <person name="Lucas S."/>
            <person name="Han J."/>
            <person name="Lapidus A."/>
            <person name="Cheng J.-F."/>
            <person name="Goodwin L."/>
            <person name="Pitluck S."/>
            <person name="Peters L."/>
            <person name="Mikhailova N."/>
            <person name="Teshima H."/>
            <person name="Detter J.C."/>
            <person name="Han C."/>
            <person name="Tapia R."/>
            <person name="Land M."/>
            <person name="Hauser L."/>
            <person name="Kyrpides N."/>
            <person name="Ivanova N."/>
            <person name="Pagani I."/>
            <person name="Dunn J."/>
            <person name="Taghavi S."/>
            <person name="Francis A."/>
            <person name="van der Lelie D."/>
            <person name="Woyke T."/>
        </authorList>
    </citation>
    <scope>NUCLEOTIDE SEQUENCE [LARGE SCALE GENOMIC DNA]</scope>
    <source>
        <strain evidence="4 5">BC1</strain>
    </source>
</reference>
<evidence type="ECO:0000259" key="3">
    <source>
        <dbReference type="PROSITE" id="PS51459"/>
    </source>
</evidence>